<dbReference type="GO" id="GO:0045943">
    <property type="term" value="P:positive regulation of transcription by RNA polymerase I"/>
    <property type="evidence" value="ECO:0007669"/>
    <property type="project" value="TreeGrafter"/>
</dbReference>
<dbReference type="GO" id="GO:0032786">
    <property type="term" value="P:positive regulation of DNA-templated transcription, elongation"/>
    <property type="evidence" value="ECO:0007669"/>
    <property type="project" value="InterPro"/>
</dbReference>
<dbReference type="EMBL" id="FJOG01000086">
    <property type="protein sequence ID" value="CZR69959.1"/>
    <property type="molecule type" value="Genomic_DNA"/>
</dbReference>
<dbReference type="PANTHER" id="PTHR28291">
    <property type="entry name" value="CTD KINASE SUBUNIT GAMMA"/>
    <property type="match status" value="1"/>
</dbReference>
<evidence type="ECO:0000259" key="1">
    <source>
        <dbReference type="PROSITE" id="PS51391"/>
    </source>
</evidence>
<keyword evidence="2" id="KW-0418">Kinase</keyword>
<dbReference type="InterPro" id="IPR042326">
    <property type="entry name" value="Ctk3"/>
</dbReference>
<dbReference type="OrthoDB" id="21266at2759"/>
<dbReference type="GO" id="GO:0070692">
    <property type="term" value="C:CTDK-1 complex"/>
    <property type="evidence" value="ECO:0007669"/>
    <property type="project" value="InterPro"/>
</dbReference>
<dbReference type="Proteomes" id="UP000184330">
    <property type="component" value="Unassembled WGS sequence"/>
</dbReference>
<protein>
    <submittedName>
        <fullName evidence="2">Related to CTD kinase subunit gamma</fullName>
    </submittedName>
</protein>
<accession>A0A1L7XY74</accession>
<dbReference type="AlphaFoldDB" id="A0A1L7XY74"/>
<dbReference type="InterPro" id="IPR006569">
    <property type="entry name" value="CID_dom"/>
</dbReference>
<keyword evidence="2" id="KW-0808">Transferase</keyword>
<dbReference type="PROSITE" id="PS51391">
    <property type="entry name" value="CID"/>
    <property type="match status" value="1"/>
</dbReference>
<name>A0A1L7XY74_9HELO</name>
<feature type="domain" description="CID" evidence="1">
    <location>
        <begin position="2"/>
        <end position="134"/>
    </location>
</feature>
<dbReference type="STRING" id="576137.A0A1L7XY74"/>
<dbReference type="InterPro" id="IPR008942">
    <property type="entry name" value="ENTH_VHS"/>
</dbReference>
<dbReference type="Gene3D" id="1.25.40.90">
    <property type="match status" value="1"/>
</dbReference>
<dbReference type="Pfam" id="PF12243">
    <property type="entry name" value="CTK3"/>
    <property type="match status" value="1"/>
</dbReference>
<gene>
    <name evidence="2" type="ORF">PAC_19860</name>
</gene>
<keyword evidence="3" id="KW-1185">Reference proteome</keyword>
<evidence type="ECO:0000313" key="2">
    <source>
        <dbReference type="EMBL" id="CZR69959.1"/>
    </source>
</evidence>
<sequence>MDPFEVRVRFTQFLGNLNASVTSAQKTAQYAIKYRDMDEDLHNCIIEQLERQGNSMNNRANIMYFLEALCDMAEREKHHDYIRMIQRDIMRIVDAVAPDDGSGAANVKVVRKVLLSLQSKSFLLPLTVSEIDEI</sequence>
<reference evidence="2 3" key="1">
    <citation type="submission" date="2016-03" db="EMBL/GenBank/DDBJ databases">
        <authorList>
            <person name="Ploux O."/>
        </authorList>
    </citation>
    <scope>NUCLEOTIDE SEQUENCE [LARGE SCALE GENOMIC DNA]</scope>
    <source>
        <strain evidence="2 3">UAMH 11012</strain>
    </source>
</reference>
<organism evidence="2 3">
    <name type="scientific">Phialocephala subalpina</name>
    <dbReference type="NCBI Taxonomy" id="576137"/>
    <lineage>
        <taxon>Eukaryota</taxon>
        <taxon>Fungi</taxon>
        <taxon>Dikarya</taxon>
        <taxon>Ascomycota</taxon>
        <taxon>Pezizomycotina</taxon>
        <taxon>Leotiomycetes</taxon>
        <taxon>Helotiales</taxon>
        <taxon>Mollisiaceae</taxon>
        <taxon>Phialocephala</taxon>
        <taxon>Phialocephala fortinii species complex</taxon>
    </lineage>
</organism>
<dbReference type="PANTHER" id="PTHR28291:SF1">
    <property type="entry name" value="CTD KINASE SUBUNIT GAMMA"/>
    <property type="match status" value="1"/>
</dbReference>
<dbReference type="FunFam" id="1.25.40.90:FF:000032">
    <property type="entry name" value="CTD kinase subunit gamma"/>
    <property type="match status" value="1"/>
</dbReference>
<evidence type="ECO:0000313" key="3">
    <source>
        <dbReference type="Proteomes" id="UP000184330"/>
    </source>
</evidence>
<dbReference type="GO" id="GO:0016301">
    <property type="term" value="F:kinase activity"/>
    <property type="evidence" value="ECO:0007669"/>
    <property type="project" value="UniProtKB-KW"/>
</dbReference>
<proteinExistence type="predicted"/>
<dbReference type="InterPro" id="IPR024638">
    <property type="entry name" value="Ctk3_N"/>
</dbReference>